<organism evidence="1 2">
    <name type="scientific">Stereocaulon virgatum</name>
    <dbReference type="NCBI Taxonomy" id="373712"/>
    <lineage>
        <taxon>Eukaryota</taxon>
        <taxon>Fungi</taxon>
        <taxon>Dikarya</taxon>
        <taxon>Ascomycota</taxon>
        <taxon>Pezizomycotina</taxon>
        <taxon>Lecanoromycetes</taxon>
        <taxon>OSLEUM clade</taxon>
        <taxon>Lecanoromycetidae</taxon>
        <taxon>Lecanorales</taxon>
        <taxon>Lecanorineae</taxon>
        <taxon>Stereocaulaceae</taxon>
        <taxon>Stereocaulon</taxon>
    </lineage>
</organism>
<comment type="caution">
    <text evidence="1">The sequence shown here is derived from an EMBL/GenBank/DDBJ whole genome shotgun (WGS) entry which is preliminary data.</text>
</comment>
<dbReference type="EMBL" id="JBEFKJ010000018">
    <property type="protein sequence ID" value="KAL2041208.1"/>
    <property type="molecule type" value="Genomic_DNA"/>
</dbReference>
<dbReference type="PANTHER" id="PTHR10039">
    <property type="entry name" value="AMELOGENIN"/>
    <property type="match status" value="1"/>
</dbReference>
<dbReference type="Proteomes" id="UP001590950">
    <property type="component" value="Unassembled WGS sequence"/>
</dbReference>
<name>A0ABR4A823_9LECA</name>
<reference evidence="1 2" key="1">
    <citation type="submission" date="2024-09" db="EMBL/GenBank/DDBJ databases">
        <title>Rethinking Asexuality: The Enigmatic Case of Functional Sexual Genes in Lepraria (Stereocaulaceae).</title>
        <authorList>
            <person name="Doellman M."/>
            <person name="Sun Y."/>
            <person name="Barcenas-Pena A."/>
            <person name="Lumbsch H.T."/>
            <person name="Grewe F."/>
        </authorList>
    </citation>
    <scope>NUCLEOTIDE SEQUENCE [LARGE SCALE GENOMIC DNA]</scope>
    <source>
        <strain evidence="1 2">Mercado 3170</strain>
    </source>
</reference>
<protein>
    <submittedName>
        <fullName evidence="1">Uncharacterized protein</fullName>
    </submittedName>
</protein>
<gene>
    <name evidence="1" type="ORF">N7G274_006153</name>
</gene>
<keyword evidence="2" id="KW-1185">Reference proteome</keyword>
<evidence type="ECO:0000313" key="1">
    <source>
        <dbReference type="EMBL" id="KAL2041208.1"/>
    </source>
</evidence>
<accession>A0ABR4A823</accession>
<proteinExistence type="predicted"/>
<sequence>MLHRLLGASKAKSNVQMFLASRKETDIGKSMGSANRLEIRPFHLEKDISSYVRVQVGALEKRFDLPTERQKRIVTEITMRAHGMFLLARLIMDNLLDQICHEDLEEELRSEILPKGINQAYARILFRMQKGEHSTRRWEISKLGLDILTMIKRPIKNMKYKQPFLSA</sequence>
<evidence type="ECO:0000313" key="2">
    <source>
        <dbReference type="Proteomes" id="UP001590950"/>
    </source>
</evidence>